<accession>A0A7J5B898</accession>
<feature type="transmembrane region" description="Helical" evidence="2">
    <location>
        <begin position="119"/>
        <end position="144"/>
    </location>
</feature>
<sequence length="789" mass="85517">MTQQHPPQGWPPQGQQQNNPQPGQLPPQQGQPPQQRQAPYPGQTLQQPQYQGQPQQGHPGQAQQGQFRQSQPPQYQPSPAQPQYQQGQPSQYQQQFQQQPPTTNLADGEWHRLHKLTPWAGIIGGIFASAFALFWVVVGLFGAISDGDIHLEVGLVFALGALLFFVILALTVVGTILGYRNRQFRLTSEVFEMRSGVIGKANRQARLDRLQSVNLNRPVFARIFGLTILETSGAGKDADIKLMYLGKDEAELLRAEILRRASGAKRQKQQQSRAAFEGAQAHPGAPGTVAGSAQAASAGQAGTGMPAAAAETAPRRRARTLSDYIDAAVDDFASPELPAGSVPEPAVVRVSAGRIAGAGFLSTILVALGIILGLAIALIPFSIILAAATPADGGLVFLIGMLSLLGFFVFMIFVGGLTAGGTMISSLNYTIAGTPDGIRVGRGALSQTSDTVPPGRIHAVQVRQPWLWRPFKWYEVKVDRADLSVVASSDSNEQAANLRRQVILPVGTWDEVQRVLALVLPMHMSADTSRILATAMSRGKQDTFVPAPARSWWLHPVQWKSLGYAIDRGVVYLRKGRLTRRVALVPGERIQSVTLHSSPLERAAGVVSLWLNTVGTAVTTRLPGLDAKRSVALFDELEGLAVRQAAADTSHRWHEAQARTALATARMAAADAAQRGERVDPYSQRMLDAEAAWMRDQAAQRQPQASGRPPQGVSQQQAAPFKQSQQPGQPQAQQPMEPRQHQPQHPNQPLPTQRPRPNQSTQQGHQSGPDQPPKNPDGMPPLPPMEPRQ</sequence>
<feature type="domain" description="YdbS-like PH" evidence="3">
    <location>
        <begin position="428"/>
        <end position="499"/>
    </location>
</feature>
<evidence type="ECO:0000256" key="2">
    <source>
        <dbReference type="SAM" id="Phobius"/>
    </source>
</evidence>
<dbReference type="PANTHER" id="PTHR34473">
    <property type="entry name" value="UPF0699 TRANSMEMBRANE PROTEIN YDBS"/>
    <property type="match status" value="1"/>
</dbReference>
<dbReference type="OrthoDB" id="3190163at2"/>
<evidence type="ECO:0000313" key="4">
    <source>
        <dbReference type="EMBL" id="KAB1640822.1"/>
    </source>
</evidence>
<evidence type="ECO:0000256" key="1">
    <source>
        <dbReference type="SAM" id="MobiDB-lite"/>
    </source>
</evidence>
<dbReference type="InterPro" id="IPR005182">
    <property type="entry name" value="YdbS-like_PH"/>
</dbReference>
<feature type="compositionally biased region" description="Low complexity" evidence="1">
    <location>
        <begin position="287"/>
        <end position="296"/>
    </location>
</feature>
<gene>
    <name evidence="4" type="ORF">F8O05_14065</name>
</gene>
<keyword evidence="2" id="KW-0812">Transmembrane</keyword>
<organism evidence="4 5">
    <name type="scientific">Gulosibacter chungangensis</name>
    <dbReference type="NCBI Taxonomy" id="979746"/>
    <lineage>
        <taxon>Bacteria</taxon>
        <taxon>Bacillati</taxon>
        <taxon>Actinomycetota</taxon>
        <taxon>Actinomycetes</taxon>
        <taxon>Micrococcales</taxon>
        <taxon>Microbacteriaceae</taxon>
        <taxon>Gulosibacter</taxon>
    </lineage>
</organism>
<dbReference type="AlphaFoldDB" id="A0A7J5B898"/>
<keyword evidence="2" id="KW-1133">Transmembrane helix</keyword>
<dbReference type="PANTHER" id="PTHR34473:SF2">
    <property type="entry name" value="UPF0699 TRANSMEMBRANE PROTEIN YDBT"/>
    <property type="match status" value="1"/>
</dbReference>
<dbReference type="EMBL" id="WBKB01000012">
    <property type="protein sequence ID" value="KAB1640822.1"/>
    <property type="molecule type" value="Genomic_DNA"/>
</dbReference>
<evidence type="ECO:0000259" key="3">
    <source>
        <dbReference type="Pfam" id="PF03703"/>
    </source>
</evidence>
<keyword evidence="5" id="KW-1185">Reference proteome</keyword>
<evidence type="ECO:0000313" key="5">
    <source>
        <dbReference type="Proteomes" id="UP000433493"/>
    </source>
</evidence>
<feature type="region of interest" description="Disordered" evidence="1">
    <location>
        <begin position="694"/>
        <end position="789"/>
    </location>
</feature>
<dbReference type="Proteomes" id="UP000433493">
    <property type="component" value="Unassembled WGS sequence"/>
</dbReference>
<feature type="compositionally biased region" description="Low complexity" evidence="1">
    <location>
        <begin position="1"/>
        <end position="73"/>
    </location>
</feature>
<dbReference type="RefSeq" id="WP_158053383.1">
    <property type="nucleotide sequence ID" value="NZ_WBKB01000012.1"/>
</dbReference>
<feature type="transmembrane region" description="Helical" evidence="2">
    <location>
        <begin position="394"/>
        <end position="417"/>
    </location>
</feature>
<feature type="domain" description="YdbS-like PH" evidence="3">
    <location>
        <begin position="179"/>
        <end position="256"/>
    </location>
</feature>
<feature type="compositionally biased region" description="Polar residues" evidence="1">
    <location>
        <begin position="755"/>
        <end position="769"/>
    </location>
</feature>
<name>A0A7J5B898_9MICO</name>
<feature type="compositionally biased region" description="Pro residues" evidence="1">
    <location>
        <begin position="770"/>
        <end position="789"/>
    </location>
</feature>
<comment type="caution">
    <text evidence="4">The sequence shown here is derived from an EMBL/GenBank/DDBJ whole genome shotgun (WGS) entry which is preliminary data.</text>
</comment>
<feature type="compositionally biased region" description="Low complexity" evidence="1">
    <location>
        <begin position="81"/>
        <end position="101"/>
    </location>
</feature>
<feature type="transmembrane region" description="Helical" evidence="2">
    <location>
        <begin position="156"/>
        <end position="179"/>
    </location>
</feature>
<feature type="transmembrane region" description="Helical" evidence="2">
    <location>
        <begin position="364"/>
        <end position="388"/>
    </location>
</feature>
<proteinExistence type="predicted"/>
<feature type="region of interest" description="Disordered" evidence="1">
    <location>
        <begin position="1"/>
        <end position="105"/>
    </location>
</feature>
<feature type="domain" description="YdbS-like PH" evidence="3">
    <location>
        <begin position="559"/>
        <end position="633"/>
    </location>
</feature>
<feature type="region of interest" description="Disordered" evidence="1">
    <location>
        <begin position="263"/>
        <end position="296"/>
    </location>
</feature>
<feature type="compositionally biased region" description="Low complexity" evidence="1">
    <location>
        <begin position="714"/>
        <end position="745"/>
    </location>
</feature>
<keyword evidence="2" id="KW-0472">Membrane</keyword>
<dbReference type="Pfam" id="PF03703">
    <property type="entry name" value="bPH_2"/>
    <property type="match status" value="3"/>
</dbReference>
<protein>
    <submittedName>
        <fullName evidence="4">PH domain-containing protein</fullName>
    </submittedName>
</protein>
<reference evidence="4 5" key="1">
    <citation type="submission" date="2019-09" db="EMBL/GenBank/DDBJ databases">
        <title>Phylogeny of genus Pseudoclavibacter and closely related genus.</title>
        <authorList>
            <person name="Li Y."/>
        </authorList>
    </citation>
    <scope>NUCLEOTIDE SEQUENCE [LARGE SCALE GENOMIC DNA]</scope>
    <source>
        <strain evidence="4 5">KCTC 13959</strain>
    </source>
</reference>